<keyword evidence="2" id="KW-1185">Reference proteome</keyword>
<evidence type="ECO:0000313" key="1">
    <source>
        <dbReference type="EMBL" id="AWN03219.1"/>
    </source>
</evidence>
<sequence length="187" mass="20448">MTVAMGFDLSMTSSGVAVASLYPEFKPYTLAVKSKPAPVAERTPNVKARRLRSIVDEVMRPAEFHRPPIAVVESPVPNRRMKSAMLLERGAIYHGVLMRLDSIRARIFECAPTQRALWATGNGAADKMSVAASMVAEHGIEFETDDECDAFVLAQIGLSLLNPQRDTLAHRKDVVAALAAQTKEITK</sequence>
<dbReference type="InterPro" id="IPR036397">
    <property type="entry name" value="RNaseH_sf"/>
</dbReference>
<dbReference type="GO" id="GO:0003676">
    <property type="term" value="F:nucleic acid binding"/>
    <property type="evidence" value="ECO:0007669"/>
    <property type="project" value="InterPro"/>
</dbReference>
<dbReference type="Proteomes" id="UP000246517">
    <property type="component" value="Segment"/>
</dbReference>
<dbReference type="SUPFAM" id="SSF53098">
    <property type="entry name" value="Ribonuclease H-like"/>
    <property type="match status" value="1"/>
</dbReference>
<keyword evidence="1" id="KW-0540">Nuclease</keyword>
<protein>
    <submittedName>
        <fullName evidence="1">Endonuclease</fullName>
    </submittedName>
</protein>
<dbReference type="KEGG" id="vg:54992031"/>
<keyword evidence="1" id="KW-0255">Endonuclease</keyword>
<reference evidence="1 2" key="1">
    <citation type="submission" date="2018-03" db="EMBL/GenBank/DDBJ databases">
        <authorList>
            <person name="Zack K.M."/>
            <person name="Garlena R.A."/>
            <person name="Russell D.A."/>
            <person name="Pope W.H."/>
            <person name="Jacobs-Sera D."/>
            <person name="Hatfull G.F."/>
        </authorList>
    </citation>
    <scope>NUCLEOTIDE SEQUENCE [LARGE SCALE GENOMIC DNA]</scope>
</reference>
<proteinExistence type="predicted"/>
<dbReference type="GO" id="GO:0004519">
    <property type="term" value="F:endonuclease activity"/>
    <property type="evidence" value="ECO:0007669"/>
    <property type="project" value="UniProtKB-KW"/>
</dbReference>
<evidence type="ECO:0000313" key="2">
    <source>
        <dbReference type="Proteomes" id="UP000246517"/>
    </source>
</evidence>
<dbReference type="Gene3D" id="3.30.420.10">
    <property type="entry name" value="Ribonuclease H-like superfamily/Ribonuclease H"/>
    <property type="match status" value="1"/>
</dbReference>
<accession>A0A2U8UHU4</accession>
<gene>
    <name evidence="1" type="primary">37</name>
    <name evidence="1" type="ORF">PBI_APPA_37</name>
</gene>
<organism evidence="1 2">
    <name type="scientific">Microbacterium phage Appa</name>
    <dbReference type="NCBI Taxonomy" id="2182350"/>
    <lineage>
        <taxon>Viruses</taxon>
        <taxon>Duplodnaviria</taxon>
        <taxon>Heunggongvirae</taxon>
        <taxon>Uroviricota</taxon>
        <taxon>Caudoviricetes</taxon>
        <taxon>Appavirus</taxon>
        <taxon>Appavirus appa</taxon>
    </lineage>
</organism>
<name>A0A2U8UHU4_9CAUD</name>
<dbReference type="GeneID" id="54992031"/>
<dbReference type="InterPro" id="IPR012337">
    <property type="entry name" value="RNaseH-like_sf"/>
</dbReference>
<keyword evidence="1" id="KW-0378">Hydrolase</keyword>
<dbReference type="RefSeq" id="YP_009801514.1">
    <property type="nucleotide sequence ID" value="NC_047972.1"/>
</dbReference>
<dbReference type="EMBL" id="MH153799">
    <property type="protein sequence ID" value="AWN03219.1"/>
    <property type="molecule type" value="Genomic_DNA"/>
</dbReference>